<dbReference type="GO" id="GO:0006631">
    <property type="term" value="P:fatty acid metabolic process"/>
    <property type="evidence" value="ECO:0007669"/>
    <property type="project" value="TreeGrafter"/>
</dbReference>
<comment type="caution">
    <text evidence="5">The sequence shown here is derived from an EMBL/GenBank/DDBJ whole genome shotgun (WGS) entry which is preliminary data.</text>
</comment>
<keyword evidence="2" id="KW-0436">Ligase</keyword>
<dbReference type="InterPro" id="IPR042099">
    <property type="entry name" value="ANL_N_sf"/>
</dbReference>
<dbReference type="OrthoDB" id="7055148at2"/>
<proteinExistence type="inferred from homology"/>
<evidence type="ECO:0000313" key="5">
    <source>
        <dbReference type="EMBL" id="MQS05639.1"/>
    </source>
</evidence>
<dbReference type="Proteomes" id="UP000315516">
    <property type="component" value="Unassembled WGS sequence"/>
</dbReference>
<dbReference type="InterPro" id="IPR025110">
    <property type="entry name" value="AMP-bd_C"/>
</dbReference>
<dbReference type="RefSeq" id="WP_153426471.1">
    <property type="nucleotide sequence ID" value="NZ_VJYJ02000001.1"/>
</dbReference>
<comment type="similarity">
    <text evidence="1">Belongs to the ATP-dependent AMP-binding enzyme family.</text>
</comment>
<dbReference type="Pfam" id="PF13193">
    <property type="entry name" value="AMP-binding_C"/>
    <property type="match status" value="1"/>
</dbReference>
<dbReference type="InterPro" id="IPR000873">
    <property type="entry name" value="AMP-dep_synth/lig_dom"/>
</dbReference>
<protein>
    <submittedName>
        <fullName evidence="5">AMP-binding protein</fullName>
    </submittedName>
</protein>
<dbReference type="Pfam" id="PF00501">
    <property type="entry name" value="AMP-binding"/>
    <property type="match status" value="1"/>
</dbReference>
<evidence type="ECO:0000259" key="3">
    <source>
        <dbReference type="Pfam" id="PF00501"/>
    </source>
</evidence>
<evidence type="ECO:0000256" key="2">
    <source>
        <dbReference type="ARBA" id="ARBA00022598"/>
    </source>
</evidence>
<dbReference type="AlphaFoldDB" id="A0A646I432"/>
<dbReference type="EMBL" id="VJYJ02000001">
    <property type="protein sequence ID" value="MQS05639.1"/>
    <property type="molecule type" value="Genomic_DNA"/>
</dbReference>
<dbReference type="Gene3D" id="3.40.50.12780">
    <property type="entry name" value="N-terminal domain of ligase-like"/>
    <property type="match status" value="1"/>
</dbReference>
<evidence type="ECO:0000256" key="1">
    <source>
        <dbReference type="ARBA" id="ARBA00006432"/>
    </source>
</evidence>
<sequence length="493" mass="52599">MGEGLYAAFRVTAMAAPRASAVVGHGGITWSYQELLAAVDAAAERLSVRFEPSDVLGLAADDPGTFLALYLAAARLDIVTVLLDSRLSAAELERSAAKFDLAWLAVDRRPDGPSAAGGFDLQAVNGARSHRGRALSRYAADDFVVHCTSGSTGEPKGIVMSQAAIEARVRLWSGELALGPEDVVLCALPLAHCHGIDVLALPALLNGATVVFARAGRLTGRGLARQIDRHGVTLMSGLPVMYQMLTAAGGVPATSLKTLRMAISGSAPLATSTQEEFLRRYGLPLRQVYGLSEIGVICFDKRYVGGGSIGKPIAGVEWRLEPVADAHPAQDGSEPEPLRELYVRGSALARGYYDDPAATAEMFEDGWLRTRDIIRADPEGWYVRGRQSGFINVAGNKVGPLEVEAALRECPGVLESAVVGIPDPGTTERVAALIVTDDAFEPGAVQRRLADRLLSYQLPQRYETVPTLPRTPLGKIDYAAVKRLLHTHEGDDT</sequence>
<dbReference type="PANTHER" id="PTHR43201">
    <property type="entry name" value="ACYL-COA SYNTHETASE"/>
    <property type="match status" value="1"/>
</dbReference>
<dbReference type="CDD" id="cd04433">
    <property type="entry name" value="AFD_class_I"/>
    <property type="match status" value="1"/>
</dbReference>
<name>A0A646I432_9ACTN</name>
<feature type="domain" description="AMP-binding enzyme C-terminal" evidence="4">
    <location>
        <begin position="402"/>
        <end position="475"/>
    </location>
</feature>
<reference evidence="5" key="1">
    <citation type="submission" date="2019-10" db="EMBL/GenBank/DDBJ databases">
        <title>Streptomyces sp. nov., a novel actinobacterium isolated from alkaline environment.</title>
        <authorList>
            <person name="Golinska P."/>
        </authorList>
    </citation>
    <scope>NUCLEOTIDE SEQUENCE</scope>
    <source>
        <strain evidence="5">IF17</strain>
    </source>
</reference>
<dbReference type="InterPro" id="IPR045851">
    <property type="entry name" value="AMP-bd_C_sf"/>
</dbReference>
<gene>
    <name evidence="5" type="ORF">FNX48_000110</name>
</gene>
<dbReference type="SUPFAM" id="SSF56801">
    <property type="entry name" value="Acetyl-CoA synthetase-like"/>
    <property type="match status" value="1"/>
</dbReference>
<dbReference type="PANTHER" id="PTHR43201:SF5">
    <property type="entry name" value="MEDIUM-CHAIN ACYL-COA LIGASE ACSF2, MITOCHONDRIAL"/>
    <property type="match status" value="1"/>
</dbReference>
<feature type="domain" description="AMP-dependent synthetase/ligase" evidence="3">
    <location>
        <begin position="10"/>
        <end position="353"/>
    </location>
</feature>
<evidence type="ECO:0000259" key="4">
    <source>
        <dbReference type="Pfam" id="PF13193"/>
    </source>
</evidence>
<organism evidence="5">
    <name type="scientific">Streptomyces alkaliphilus</name>
    <dbReference type="NCBI Taxonomy" id="1472722"/>
    <lineage>
        <taxon>Bacteria</taxon>
        <taxon>Bacillati</taxon>
        <taxon>Actinomycetota</taxon>
        <taxon>Actinomycetes</taxon>
        <taxon>Kitasatosporales</taxon>
        <taxon>Streptomycetaceae</taxon>
        <taxon>Streptomyces</taxon>
    </lineage>
</organism>
<dbReference type="GO" id="GO:0031956">
    <property type="term" value="F:medium-chain fatty acid-CoA ligase activity"/>
    <property type="evidence" value="ECO:0007669"/>
    <property type="project" value="TreeGrafter"/>
</dbReference>
<dbReference type="Gene3D" id="3.30.300.30">
    <property type="match status" value="1"/>
</dbReference>
<accession>A0A646I432</accession>